<evidence type="ECO:0000259" key="2">
    <source>
        <dbReference type="PROSITE" id="PS51782"/>
    </source>
</evidence>
<dbReference type="PANTHER" id="PTHR38731:SF1">
    <property type="entry name" value="FECR PROTEIN DOMAIN-CONTAINING PROTEIN"/>
    <property type="match status" value="1"/>
</dbReference>
<evidence type="ECO:0000256" key="1">
    <source>
        <dbReference type="SAM" id="SignalP"/>
    </source>
</evidence>
<dbReference type="InterPro" id="IPR016930">
    <property type="entry name" value="UCP029644"/>
</dbReference>
<dbReference type="PIRSF" id="PIRSF029644">
    <property type="entry name" value="UCP029644"/>
    <property type="match status" value="1"/>
</dbReference>
<dbReference type="PROSITE" id="PS51782">
    <property type="entry name" value="LYSM"/>
    <property type="match status" value="1"/>
</dbReference>
<comment type="caution">
    <text evidence="3">The sequence shown here is derived from an EMBL/GenBank/DDBJ whole genome shotgun (WGS) entry which is preliminary data.</text>
</comment>
<dbReference type="RefSeq" id="WP_060528425.1">
    <property type="nucleotide sequence ID" value="NZ_KQ557129.1"/>
</dbReference>
<sequence length="443" mass="48833">MKRSIRWLLLSLVLFWLCAQAADDEPEWLYTMRPGDNLWSLAQRYLGDGGASVKLQRYNQIDAATKIPPGTRIHIPLSWMQQQPAVARVVQLRGDVVLQHSGRQPEPLTLGGRLWMGDSLELGEAASVTIELADGSRLLLGPGSHITMDRLSAYGDTGMVDSRFRLQRGRVESRVRPLKGPGSRYEISTPAAVTLVRGTDFRIGVESGSGISQSEVVKGEVAVNAAGESVKLKAGFGTRIEPGKPPLAPRPLLPPPDLSALPERLEAVAITLDWPDQKGVVGYRLQLLASGDDVLLAVHQLEQSRIDELVLSPGRYQVRIRGIDGLGLEGLSSCHLLEVAKPPPAPSPEPEPQLRLEPPAFNGAWVSFRWNQPPKANHYRLLIISEQTGLPLFSRRFETTVLSVPLPPPGRYRVSVEAWLAAESRWLRSNRYRLVIPPPWALP</sequence>
<dbReference type="Pfam" id="PF04773">
    <property type="entry name" value="FecR"/>
    <property type="match status" value="1"/>
</dbReference>
<evidence type="ECO:0000313" key="3">
    <source>
        <dbReference type="EMBL" id="KRT55075.1"/>
    </source>
</evidence>
<gene>
    <name evidence="3" type="ORF">Ga0074115_11347</name>
</gene>
<dbReference type="PANTHER" id="PTHR38731">
    <property type="entry name" value="LIPL45-RELATED LIPOPROTEIN-RELATED"/>
    <property type="match status" value="1"/>
</dbReference>
<dbReference type="Gene3D" id="2.60.120.1440">
    <property type="match status" value="1"/>
</dbReference>
<feature type="signal peptide" evidence="1">
    <location>
        <begin position="1"/>
        <end position="21"/>
    </location>
</feature>
<name>A0A0T5YX01_9GAMM</name>
<proteinExistence type="predicted"/>
<dbReference type="EMBL" id="LDXT01000084">
    <property type="protein sequence ID" value="KRT55075.1"/>
    <property type="molecule type" value="Genomic_DNA"/>
</dbReference>
<feature type="domain" description="LysM" evidence="2">
    <location>
        <begin position="28"/>
        <end position="75"/>
    </location>
</feature>
<dbReference type="SUPFAM" id="SSF54106">
    <property type="entry name" value="LysM domain"/>
    <property type="match status" value="1"/>
</dbReference>
<dbReference type="OrthoDB" id="9813091at2"/>
<dbReference type="AlphaFoldDB" id="A0A0T5YX01"/>
<dbReference type="Proteomes" id="UP000051634">
    <property type="component" value="Unassembled WGS sequence"/>
</dbReference>
<dbReference type="InterPro" id="IPR018392">
    <property type="entry name" value="LysM"/>
</dbReference>
<dbReference type="CDD" id="cd00118">
    <property type="entry name" value="LysM"/>
    <property type="match status" value="1"/>
</dbReference>
<reference evidence="3 4" key="1">
    <citation type="submission" date="2015-11" db="EMBL/GenBank/DDBJ databases">
        <title>The genome of Candidatus Endoriftia persephone in Ridgeia piscesae and population structure of the North Eastern Pacific vestimentiferan symbionts.</title>
        <authorList>
            <person name="Perez M."/>
            <person name="Juniper K.S."/>
        </authorList>
    </citation>
    <scope>NUCLEOTIDE SEQUENCE [LARGE SCALE GENOMIC DNA]</scope>
    <source>
        <strain evidence="3">Ind11</strain>
    </source>
</reference>
<keyword evidence="1" id="KW-0732">Signal</keyword>
<keyword evidence="4" id="KW-1185">Reference proteome</keyword>
<organism evidence="3 4">
    <name type="scientific">endosymbiont of Ridgeia piscesae</name>
    <dbReference type="NCBI Taxonomy" id="54398"/>
    <lineage>
        <taxon>Bacteria</taxon>
        <taxon>Pseudomonadati</taxon>
        <taxon>Pseudomonadota</taxon>
        <taxon>Gammaproteobacteria</taxon>
        <taxon>sulfur-oxidizing symbionts</taxon>
    </lineage>
</organism>
<feature type="chain" id="PRO_5006667068" evidence="1">
    <location>
        <begin position="22"/>
        <end position="443"/>
    </location>
</feature>
<accession>A0A0T5YX01</accession>
<dbReference type="Gene3D" id="3.10.350.10">
    <property type="entry name" value="LysM domain"/>
    <property type="match status" value="1"/>
</dbReference>
<dbReference type="InterPro" id="IPR036779">
    <property type="entry name" value="LysM_dom_sf"/>
</dbReference>
<dbReference type="InterPro" id="IPR006860">
    <property type="entry name" value="FecR"/>
</dbReference>
<dbReference type="Pfam" id="PF01476">
    <property type="entry name" value="LysM"/>
    <property type="match status" value="1"/>
</dbReference>
<protein>
    <submittedName>
        <fullName evidence="3">FecR family protein</fullName>
    </submittedName>
</protein>
<evidence type="ECO:0000313" key="4">
    <source>
        <dbReference type="Proteomes" id="UP000051634"/>
    </source>
</evidence>